<evidence type="ECO:0000313" key="2">
    <source>
        <dbReference type="Proteomes" id="UP001265746"/>
    </source>
</evidence>
<reference evidence="1" key="1">
    <citation type="submission" date="2023-06" db="EMBL/GenBank/DDBJ databases">
        <authorList>
            <person name="Noh H."/>
        </authorList>
    </citation>
    <scope>NUCLEOTIDE SEQUENCE</scope>
    <source>
        <strain evidence="1">DUCC20226</strain>
    </source>
</reference>
<gene>
    <name evidence="1" type="ORF">N8I77_000955</name>
</gene>
<sequence>MSCRSAYARQQNNVPARYSIISELFAMGTRFRVDVGAFVVLSAINQPLDNGDNKNNAESNDGVVHVCPGNWLLRRENKEDSRQERPSDTDLGRLLVRVPLMTSGPGPRNMDALTRLVNQPSHSGILKARVSGNILRPRMTLIAGGMAYVTPRATTLAAVIALKALEEPKKTQPKMMTQTVVQIKALRGTSSPLWTLAKIRLAGSPRSRANA</sequence>
<accession>A0AAD9W7Q2</accession>
<evidence type="ECO:0000313" key="1">
    <source>
        <dbReference type="EMBL" id="KAK2614100.1"/>
    </source>
</evidence>
<comment type="caution">
    <text evidence="1">The sequence shown here is derived from an EMBL/GenBank/DDBJ whole genome shotgun (WGS) entry which is preliminary data.</text>
</comment>
<keyword evidence="2" id="KW-1185">Reference proteome</keyword>
<name>A0AAD9W7Q2_PHOAM</name>
<dbReference type="EMBL" id="JAUJFL010000001">
    <property type="protein sequence ID" value="KAK2614100.1"/>
    <property type="molecule type" value="Genomic_DNA"/>
</dbReference>
<dbReference type="AlphaFoldDB" id="A0AAD9W7Q2"/>
<protein>
    <submittedName>
        <fullName evidence="1">Uncharacterized protein</fullName>
    </submittedName>
</protein>
<dbReference type="Proteomes" id="UP001265746">
    <property type="component" value="Unassembled WGS sequence"/>
</dbReference>
<proteinExistence type="predicted"/>
<organism evidence="1 2">
    <name type="scientific">Phomopsis amygdali</name>
    <name type="common">Fusicoccum amygdali</name>
    <dbReference type="NCBI Taxonomy" id="1214568"/>
    <lineage>
        <taxon>Eukaryota</taxon>
        <taxon>Fungi</taxon>
        <taxon>Dikarya</taxon>
        <taxon>Ascomycota</taxon>
        <taxon>Pezizomycotina</taxon>
        <taxon>Sordariomycetes</taxon>
        <taxon>Sordariomycetidae</taxon>
        <taxon>Diaporthales</taxon>
        <taxon>Diaporthaceae</taxon>
        <taxon>Diaporthe</taxon>
    </lineage>
</organism>